<dbReference type="Gene3D" id="1.10.3210.10">
    <property type="entry name" value="Hypothetical protein af1432"/>
    <property type="match status" value="1"/>
</dbReference>
<keyword evidence="1" id="KW-0597">Phosphoprotein</keyword>
<dbReference type="CDD" id="cd17551">
    <property type="entry name" value="REC_RpfG-like"/>
    <property type="match status" value="1"/>
</dbReference>
<evidence type="ECO:0000256" key="1">
    <source>
        <dbReference type="PROSITE-ProRule" id="PRU00169"/>
    </source>
</evidence>
<evidence type="ECO:0000313" key="5">
    <source>
        <dbReference type="Proteomes" id="UP000199518"/>
    </source>
</evidence>
<dbReference type="RefSeq" id="WP_092049928.1">
    <property type="nucleotide sequence ID" value="NZ_FOQD01000007.1"/>
</dbReference>
<sequence>MWIDRHFFDTPEIDRTELISLTTAIAGVEAARQLEQRADSNASLTMIDRKSARLLVVDDEPINVEVVTAYLEDAGYEQIVALTDSVQALVALEQQPFDVALLDIMMPRLSGLDMLARMRASQRLQHIPAIVMTAASDRATKRRAIELGAADFLNKPFDPEELLARTENALIRKSHFDRMQSYARELEQQVEQRTAELVSSQMQLVYCLGRAAEYRDNETGMHVLRVGRFSGVIADQLGMGEIAVRQIEMAATLHDIGKLGLPDSILLKPGRLDEDEIEVMRRHALLGREIVSPTGSAPSDAASSPTQPSGFDLLRSFDSPLLKMASTIAATHHERWDGTGYPLGLRGEAIPLTGRIVAVADVYDALSSRRPYKEPFSHQQCLDMLQAGRGTHFDPLVVDAFFARLEDVRSIQARFQDGGSQT</sequence>
<dbReference type="InterPro" id="IPR011006">
    <property type="entry name" value="CheY-like_superfamily"/>
</dbReference>
<dbReference type="STRING" id="1576369.SAMN05421753_107110"/>
<dbReference type="Proteomes" id="UP000199518">
    <property type="component" value="Unassembled WGS sequence"/>
</dbReference>
<dbReference type="OrthoDB" id="9759601at2"/>
<dbReference type="Pfam" id="PF00072">
    <property type="entry name" value="Response_reg"/>
    <property type="match status" value="1"/>
</dbReference>
<dbReference type="PANTHER" id="PTHR45228">
    <property type="entry name" value="CYCLIC DI-GMP PHOSPHODIESTERASE TM_0186-RELATED"/>
    <property type="match status" value="1"/>
</dbReference>
<evidence type="ECO:0000259" key="2">
    <source>
        <dbReference type="PROSITE" id="PS50110"/>
    </source>
</evidence>
<proteinExistence type="predicted"/>
<feature type="modified residue" description="4-aspartylphosphate" evidence="1">
    <location>
        <position position="103"/>
    </location>
</feature>
<evidence type="ECO:0000259" key="3">
    <source>
        <dbReference type="PROSITE" id="PS51832"/>
    </source>
</evidence>
<dbReference type="InterPro" id="IPR052020">
    <property type="entry name" value="Cyclic_di-GMP/3'3'-cGAMP_PDE"/>
</dbReference>
<dbReference type="Gene3D" id="3.40.50.2300">
    <property type="match status" value="1"/>
</dbReference>
<gene>
    <name evidence="4" type="ORF">SAMN05421753_107110</name>
</gene>
<dbReference type="SMART" id="SM00448">
    <property type="entry name" value="REC"/>
    <property type="match status" value="1"/>
</dbReference>
<dbReference type="InterPro" id="IPR003607">
    <property type="entry name" value="HD/PDEase_dom"/>
</dbReference>
<feature type="domain" description="HD-GYP" evidence="3">
    <location>
        <begin position="197"/>
        <end position="417"/>
    </location>
</feature>
<dbReference type="PROSITE" id="PS51832">
    <property type="entry name" value="HD_GYP"/>
    <property type="match status" value="1"/>
</dbReference>
<feature type="domain" description="Response regulatory" evidence="2">
    <location>
        <begin position="53"/>
        <end position="170"/>
    </location>
</feature>
<evidence type="ECO:0000313" key="4">
    <source>
        <dbReference type="EMBL" id="SFI26335.1"/>
    </source>
</evidence>
<dbReference type="EMBL" id="FOQD01000007">
    <property type="protein sequence ID" value="SFI26335.1"/>
    <property type="molecule type" value="Genomic_DNA"/>
</dbReference>
<dbReference type="PROSITE" id="PS50110">
    <property type="entry name" value="RESPONSE_REGULATORY"/>
    <property type="match status" value="1"/>
</dbReference>
<name>A0A1I3GS14_9PLAN</name>
<dbReference type="PANTHER" id="PTHR45228:SF1">
    <property type="entry name" value="CYCLIC DI-GMP PHOSPHODIESTERASE TM_0186"/>
    <property type="match status" value="1"/>
</dbReference>
<dbReference type="Pfam" id="PF13487">
    <property type="entry name" value="HD_5"/>
    <property type="match status" value="2"/>
</dbReference>
<reference evidence="5" key="1">
    <citation type="submission" date="2016-10" db="EMBL/GenBank/DDBJ databases">
        <authorList>
            <person name="Varghese N."/>
            <person name="Submissions S."/>
        </authorList>
    </citation>
    <scope>NUCLEOTIDE SEQUENCE [LARGE SCALE GENOMIC DNA]</scope>
    <source>
        <strain evidence="5">DSM 26348</strain>
    </source>
</reference>
<dbReference type="InterPro" id="IPR001789">
    <property type="entry name" value="Sig_transdc_resp-reg_receiver"/>
</dbReference>
<dbReference type="AlphaFoldDB" id="A0A1I3GS14"/>
<accession>A0A1I3GS14</accession>
<dbReference type="GO" id="GO:0000160">
    <property type="term" value="P:phosphorelay signal transduction system"/>
    <property type="evidence" value="ECO:0007669"/>
    <property type="project" value="InterPro"/>
</dbReference>
<protein>
    <submittedName>
        <fullName evidence="4">Putative two-component system response regulator</fullName>
    </submittedName>
</protein>
<dbReference type="SUPFAM" id="SSF109604">
    <property type="entry name" value="HD-domain/PDEase-like"/>
    <property type="match status" value="1"/>
</dbReference>
<organism evidence="4 5">
    <name type="scientific">Planctomicrobium piriforme</name>
    <dbReference type="NCBI Taxonomy" id="1576369"/>
    <lineage>
        <taxon>Bacteria</taxon>
        <taxon>Pseudomonadati</taxon>
        <taxon>Planctomycetota</taxon>
        <taxon>Planctomycetia</taxon>
        <taxon>Planctomycetales</taxon>
        <taxon>Planctomycetaceae</taxon>
        <taxon>Planctomicrobium</taxon>
    </lineage>
</organism>
<dbReference type="CDD" id="cd00077">
    <property type="entry name" value="HDc"/>
    <property type="match status" value="1"/>
</dbReference>
<dbReference type="SMART" id="SM00471">
    <property type="entry name" value="HDc"/>
    <property type="match status" value="1"/>
</dbReference>
<keyword evidence="5" id="KW-1185">Reference proteome</keyword>
<dbReference type="InterPro" id="IPR037522">
    <property type="entry name" value="HD_GYP_dom"/>
</dbReference>
<dbReference type="SUPFAM" id="SSF52172">
    <property type="entry name" value="CheY-like"/>
    <property type="match status" value="1"/>
</dbReference>